<reference evidence="1 2" key="1">
    <citation type="submission" date="2019-11" db="EMBL/GenBank/DDBJ databases">
        <authorList>
            <person name="Brisse S."/>
        </authorList>
    </citation>
    <scope>NUCLEOTIDE SEQUENCE [LARGE SCALE GENOMIC DNA]</scope>
    <source>
        <strain evidence="1">FRC0190</strain>
    </source>
</reference>
<accession>A0A6I8M9B0</accession>
<evidence type="ECO:0008006" key="3">
    <source>
        <dbReference type="Google" id="ProtNLM"/>
    </source>
</evidence>
<sequence length="63" mass="7071">MTVLSGCILTAVSFSPFEVPQVLFRLGRWENLRTCRENQELRGTNELLKAASAFFASEPGPKR</sequence>
<evidence type="ECO:0000313" key="2">
    <source>
        <dbReference type="Proteomes" id="UP000423525"/>
    </source>
</evidence>
<dbReference type="EMBL" id="LR738855">
    <property type="protein sequence ID" value="VZH84437.1"/>
    <property type="molecule type" value="Genomic_DNA"/>
</dbReference>
<name>A0A6I8M9B0_9CORY</name>
<organism evidence="1 2">
    <name type="scientific">Corynebacterium rouxii</name>
    <dbReference type="NCBI Taxonomy" id="2719119"/>
    <lineage>
        <taxon>Bacteria</taxon>
        <taxon>Bacillati</taxon>
        <taxon>Actinomycetota</taxon>
        <taxon>Actinomycetes</taxon>
        <taxon>Mycobacteriales</taxon>
        <taxon>Corynebacteriaceae</taxon>
        <taxon>Corynebacterium</taxon>
    </lineage>
</organism>
<proteinExistence type="predicted"/>
<dbReference type="KEGG" id="crf:FRC0190_00462"/>
<dbReference type="AlphaFoldDB" id="A0A6I8M9B0"/>
<evidence type="ECO:0000313" key="1">
    <source>
        <dbReference type="EMBL" id="VZH84437.1"/>
    </source>
</evidence>
<dbReference type="Proteomes" id="UP000423525">
    <property type="component" value="Chromosome"/>
</dbReference>
<protein>
    <recommendedName>
        <fullName evidence="3">Transposase</fullName>
    </recommendedName>
</protein>
<gene>
    <name evidence="1" type="ORF">FRC0190_00462</name>
</gene>